<dbReference type="RefSeq" id="WP_251778935.1">
    <property type="nucleotide sequence ID" value="NZ_JAMKFE010000007.1"/>
</dbReference>
<evidence type="ECO:0000259" key="2">
    <source>
        <dbReference type="Pfam" id="PF14065"/>
    </source>
</evidence>
<comment type="caution">
    <text evidence="3">The sequence shown here is derived from an EMBL/GenBank/DDBJ whole genome shotgun (WGS) entry which is preliminary data.</text>
</comment>
<name>A0ABT0YP29_9BURK</name>
<keyword evidence="4" id="KW-1185">Reference proteome</keyword>
<feature type="domain" description="Pvc16 N-terminal" evidence="2">
    <location>
        <begin position="19"/>
        <end position="207"/>
    </location>
</feature>
<evidence type="ECO:0000256" key="1">
    <source>
        <dbReference type="SAM" id="MobiDB-lite"/>
    </source>
</evidence>
<dbReference type="EMBL" id="JAMKFE010000007">
    <property type="protein sequence ID" value="MCM5680481.1"/>
    <property type="molecule type" value="Genomic_DNA"/>
</dbReference>
<accession>A0ABT0YP29</accession>
<reference evidence="3" key="1">
    <citation type="submission" date="2022-05" db="EMBL/GenBank/DDBJ databases">
        <title>Schlegelella sp. nov., isolated from mangrove soil.</title>
        <authorList>
            <person name="Liu Y."/>
            <person name="Ge X."/>
            <person name="Liu W."/>
        </authorList>
    </citation>
    <scope>NUCLEOTIDE SEQUENCE</scope>
    <source>
        <strain evidence="3">S2-27</strain>
    </source>
</reference>
<gene>
    <name evidence="3" type="ORF">M8A51_13180</name>
</gene>
<evidence type="ECO:0000313" key="4">
    <source>
        <dbReference type="Proteomes" id="UP001165541"/>
    </source>
</evidence>
<organism evidence="3 4">
    <name type="scientific">Caldimonas mangrovi</name>
    <dbReference type="NCBI Taxonomy" id="2944811"/>
    <lineage>
        <taxon>Bacteria</taxon>
        <taxon>Pseudomonadati</taxon>
        <taxon>Pseudomonadota</taxon>
        <taxon>Betaproteobacteria</taxon>
        <taxon>Burkholderiales</taxon>
        <taxon>Sphaerotilaceae</taxon>
        <taxon>Caldimonas</taxon>
    </lineage>
</organism>
<dbReference type="SUPFAM" id="SSF49478">
    <property type="entry name" value="Cna protein B-type domain"/>
    <property type="match status" value="1"/>
</dbReference>
<proteinExistence type="predicted"/>
<feature type="region of interest" description="Disordered" evidence="1">
    <location>
        <begin position="289"/>
        <end position="316"/>
    </location>
</feature>
<sequence length="322" mass="34867">MIAHADLLLFRLFRWQVAELSADTQVRFQPPDDDWRTAVPGITDMNGNPAGSLNVYLADVRENRRLRSNERERTTVGTEIHETPAPRRVDCHYLISAWSPVTVSPATEPTIDEHALLSEAALALGRSDVLDPVAICAATRPGLPAIPVPAPLLDEQMPVTLLPVEGFPKLGEFWGTMGPSHRWKPCLYAIVTVALKEAPRPAGPMVTTIYSHTLQRDLPATLNTRFHLGGTVHVSAADATPVPLAWVELLTPADTLVTIARADSSGRFVFADVPAGDYHLRARVAALPLPPSPPAPPQPAQPTSPVRAITVPEPSGSYDIVF</sequence>
<dbReference type="Pfam" id="PF14065">
    <property type="entry name" value="Pvc16_N"/>
    <property type="match status" value="1"/>
</dbReference>
<dbReference type="InterPro" id="IPR025351">
    <property type="entry name" value="Pvc16_N"/>
</dbReference>
<evidence type="ECO:0000313" key="3">
    <source>
        <dbReference type="EMBL" id="MCM5680481.1"/>
    </source>
</evidence>
<protein>
    <submittedName>
        <fullName evidence="3">Pvc16 family protein</fullName>
    </submittedName>
</protein>
<dbReference type="Proteomes" id="UP001165541">
    <property type="component" value="Unassembled WGS sequence"/>
</dbReference>
<feature type="compositionally biased region" description="Pro residues" evidence="1">
    <location>
        <begin position="289"/>
        <end position="302"/>
    </location>
</feature>